<dbReference type="SUPFAM" id="SSF69500">
    <property type="entry name" value="DTD-like"/>
    <property type="match status" value="1"/>
</dbReference>
<dbReference type="GO" id="GO:0019478">
    <property type="term" value="P:D-amino acid catabolic process"/>
    <property type="evidence" value="ECO:0007669"/>
    <property type="project" value="UniProtKB-UniRule"/>
</dbReference>
<dbReference type="CDD" id="cd00563">
    <property type="entry name" value="Dtyr_deacylase"/>
    <property type="match status" value="1"/>
</dbReference>
<dbReference type="HAMAP" id="MF_00518">
    <property type="entry name" value="Deacylase_Dtd"/>
    <property type="match status" value="1"/>
</dbReference>
<evidence type="ECO:0000256" key="2">
    <source>
        <dbReference type="HAMAP-Rule" id="MF_00518"/>
    </source>
</evidence>
<dbReference type="GO" id="GO:0000049">
    <property type="term" value="F:tRNA binding"/>
    <property type="evidence" value="ECO:0007669"/>
    <property type="project" value="UniProtKB-UniRule"/>
</dbReference>
<dbReference type="EMBL" id="KC246867">
    <property type="protein sequence ID" value="AHF26106.1"/>
    <property type="molecule type" value="Genomic_DNA"/>
</dbReference>
<evidence type="ECO:0000313" key="3">
    <source>
        <dbReference type="EMBL" id="AHF26106.1"/>
    </source>
</evidence>
<feature type="short sequence motif" description="Gly-cisPro motif, important for rejection of L-amino acids" evidence="2">
    <location>
        <begin position="137"/>
        <end position="138"/>
    </location>
</feature>
<dbReference type="GO" id="GO:0051500">
    <property type="term" value="F:D-tyrosyl-tRNA(Tyr) deacylase activity"/>
    <property type="evidence" value="ECO:0007669"/>
    <property type="project" value="TreeGrafter"/>
</dbReference>
<reference evidence="3" key="1">
    <citation type="journal article" date="2013" name="PLoS ONE">
        <title>Metagenomic insights into the carbohydrate-active enzymes carried by the microorganisms adhering to solid digesta in the rumen of cows.</title>
        <authorList>
            <person name="Wang L."/>
            <person name="Hatem A."/>
            <person name="Catalyurek U.V."/>
            <person name="Morrison M."/>
            <person name="Yu Z."/>
        </authorList>
    </citation>
    <scope>NUCLEOTIDE SEQUENCE</scope>
</reference>
<proteinExistence type="inferred from homology"/>
<dbReference type="PANTHER" id="PTHR10472">
    <property type="entry name" value="D-TYROSYL-TRNA TYR DEACYLASE"/>
    <property type="match status" value="1"/>
</dbReference>
<dbReference type="GO" id="GO:0043908">
    <property type="term" value="F:Ser(Gly)-tRNA(Ala) hydrolase activity"/>
    <property type="evidence" value="ECO:0007669"/>
    <property type="project" value="UniProtKB-UniRule"/>
</dbReference>
<dbReference type="Pfam" id="PF02580">
    <property type="entry name" value="Tyr_Deacylase"/>
    <property type="match status" value="1"/>
</dbReference>
<comment type="domain">
    <text evidence="2">A Gly-cisPro motif from one monomer fits into the active site of the other monomer to allow specific chiral rejection of L-amino acids.</text>
</comment>
<dbReference type="EC" id="3.1.1.96" evidence="2"/>
<dbReference type="AlphaFoldDB" id="W0FMC3"/>
<sequence length="153" mass="16708">MRAVVQRVTEASVEIDGEVVGACGLGFLVLLGVGQGDTDAEVDQLWGKILKLRIFPDGDKHTGCSLADVDGEVLIVSQFTLYADCRKGNRPSFSKAGDPAESQRLYELFAQRARRDVRHVATGEFGADMKVSLVNDGPFTICIDTDDLKRPRH</sequence>
<dbReference type="InterPro" id="IPR003732">
    <property type="entry name" value="Daa-tRNA_deacyls_DTD"/>
</dbReference>
<comment type="subunit">
    <text evidence="2">Homodimer.</text>
</comment>
<comment type="subcellular location">
    <subcellularLocation>
        <location evidence="2">Cytoplasm</location>
    </subcellularLocation>
</comment>
<dbReference type="Gene3D" id="3.50.80.10">
    <property type="entry name" value="D-tyrosyl-tRNA(Tyr) deacylase"/>
    <property type="match status" value="1"/>
</dbReference>
<comment type="similarity">
    <text evidence="1 2">Belongs to the DTD family.</text>
</comment>
<comment type="catalytic activity">
    <reaction evidence="2">
        <text>a D-aminoacyl-tRNA + H2O = a tRNA + a D-alpha-amino acid + H(+)</text>
        <dbReference type="Rhea" id="RHEA:13953"/>
        <dbReference type="Rhea" id="RHEA-COMP:10123"/>
        <dbReference type="Rhea" id="RHEA-COMP:10124"/>
        <dbReference type="ChEBI" id="CHEBI:15377"/>
        <dbReference type="ChEBI" id="CHEBI:15378"/>
        <dbReference type="ChEBI" id="CHEBI:59871"/>
        <dbReference type="ChEBI" id="CHEBI:78442"/>
        <dbReference type="ChEBI" id="CHEBI:79333"/>
        <dbReference type="EC" id="3.1.1.96"/>
    </reaction>
</comment>
<accession>W0FMC3</accession>
<name>W0FMC3_9BACT</name>
<gene>
    <name evidence="2" type="primary">dtd</name>
</gene>
<protein>
    <recommendedName>
        <fullName evidence="2">D-aminoacyl-tRNA deacylase</fullName>
        <shortName evidence="2">DTD</shortName>
        <ecNumber evidence="2">3.1.1.96</ecNumber>
    </recommendedName>
    <alternativeName>
        <fullName evidence="2">Gly-tRNA(Ala) deacylase</fullName>
        <ecNumber evidence="2">3.1.1.-</ecNumber>
    </alternativeName>
</protein>
<organism evidence="3">
    <name type="scientific">uncultured bacterium Contigcl_1769</name>
    <dbReference type="NCBI Taxonomy" id="1393659"/>
    <lineage>
        <taxon>Bacteria</taxon>
        <taxon>environmental samples</taxon>
    </lineage>
</organism>
<dbReference type="GO" id="GO:0005737">
    <property type="term" value="C:cytoplasm"/>
    <property type="evidence" value="ECO:0007669"/>
    <property type="project" value="UniProtKB-SubCell"/>
</dbReference>
<dbReference type="InterPro" id="IPR023509">
    <property type="entry name" value="DTD-like_sf"/>
</dbReference>
<keyword evidence="2" id="KW-0694">RNA-binding</keyword>
<dbReference type="GO" id="GO:0106026">
    <property type="term" value="F:Gly-tRNA(Ala) deacylase activity"/>
    <property type="evidence" value="ECO:0007669"/>
    <property type="project" value="UniProtKB-UniRule"/>
</dbReference>
<keyword evidence="2" id="KW-0820">tRNA-binding</keyword>
<keyword evidence="2" id="KW-0963">Cytoplasm</keyword>
<evidence type="ECO:0000256" key="1">
    <source>
        <dbReference type="ARBA" id="ARBA00009673"/>
    </source>
</evidence>
<comment type="function">
    <text evidence="2">An aminoacyl-tRNA editing enzyme that deacylates mischarged D-aminoacyl-tRNAs. Also deacylates mischarged glycyl-tRNA(Ala), protecting cells against glycine mischarging by AlaRS. Acts via tRNA-based rather than protein-based catalysis; rejects L-amino acids rather than detecting D-amino acids in the active site. By recycling D-aminoacyl-tRNA to D-amino acids and free tRNA molecules, this enzyme counteracts the toxicity associated with the formation of D-aminoacyl-tRNA entities in vivo and helps enforce protein L-homochirality.</text>
</comment>
<keyword evidence="2" id="KW-0378">Hydrolase</keyword>
<dbReference type="PANTHER" id="PTHR10472:SF5">
    <property type="entry name" value="D-AMINOACYL-TRNA DEACYLASE 1"/>
    <property type="match status" value="1"/>
</dbReference>
<comment type="catalytic activity">
    <reaction evidence="2">
        <text>glycyl-tRNA(Ala) + H2O = tRNA(Ala) + glycine + H(+)</text>
        <dbReference type="Rhea" id="RHEA:53744"/>
        <dbReference type="Rhea" id="RHEA-COMP:9657"/>
        <dbReference type="Rhea" id="RHEA-COMP:13640"/>
        <dbReference type="ChEBI" id="CHEBI:15377"/>
        <dbReference type="ChEBI" id="CHEBI:15378"/>
        <dbReference type="ChEBI" id="CHEBI:57305"/>
        <dbReference type="ChEBI" id="CHEBI:78442"/>
        <dbReference type="ChEBI" id="CHEBI:78522"/>
    </reaction>
</comment>
<dbReference type="NCBIfam" id="TIGR00256">
    <property type="entry name" value="D-aminoacyl-tRNA deacylase"/>
    <property type="match status" value="1"/>
</dbReference>
<dbReference type="EC" id="3.1.1.-" evidence="2"/>
<dbReference type="FunFam" id="3.50.80.10:FF:000001">
    <property type="entry name" value="D-aminoacyl-tRNA deacylase"/>
    <property type="match status" value="1"/>
</dbReference>